<evidence type="ECO:0000256" key="1">
    <source>
        <dbReference type="SAM" id="MobiDB-lite"/>
    </source>
</evidence>
<keyword evidence="3" id="KW-1185">Reference proteome</keyword>
<dbReference type="Proteomes" id="UP001632037">
    <property type="component" value="Unassembled WGS sequence"/>
</dbReference>
<feature type="region of interest" description="Disordered" evidence="1">
    <location>
        <begin position="1"/>
        <end position="90"/>
    </location>
</feature>
<name>A0ABD3FLS9_9STRA</name>
<proteinExistence type="predicted"/>
<dbReference type="EMBL" id="JBIMZQ010000013">
    <property type="protein sequence ID" value="KAL3667860.1"/>
    <property type="molecule type" value="Genomic_DNA"/>
</dbReference>
<sequence length="90" mass="10216">MKVQGDAPVRATAVPQEKKEMPKKSTGRTSDQRRRRSSTSAPPKACKGQHWVKDRPSRTETQRKEVQDLLQEKNSKKKRMAKTPARCLSG</sequence>
<evidence type="ECO:0000313" key="2">
    <source>
        <dbReference type="EMBL" id="KAL3667860.1"/>
    </source>
</evidence>
<feature type="compositionally biased region" description="Basic and acidic residues" evidence="1">
    <location>
        <begin position="51"/>
        <end position="74"/>
    </location>
</feature>
<evidence type="ECO:0000313" key="3">
    <source>
        <dbReference type="Proteomes" id="UP001632037"/>
    </source>
</evidence>
<accession>A0ABD3FLS9</accession>
<comment type="caution">
    <text evidence="2">The sequence shown here is derived from an EMBL/GenBank/DDBJ whole genome shotgun (WGS) entry which is preliminary data.</text>
</comment>
<dbReference type="AlphaFoldDB" id="A0ABD3FLS9"/>
<gene>
    <name evidence="2" type="ORF">V7S43_007410</name>
</gene>
<reference evidence="2 3" key="1">
    <citation type="submission" date="2024-09" db="EMBL/GenBank/DDBJ databases">
        <title>Genome sequencing and assembly of Phytophthora oleae, isolate VK10A, causative agent of rot of olive drupes.</title>
        <authorList>
            <person name="Conti Taguali S."/>
            <person name="Riolo M."/>
            <person name="La Spada F."/>
            <person name="Cacciola S.O."/>
            <person name="Dionisio G."/>
        </authorList>
    </citation>
    <scope>NUCLEOTIDE SEQUENCE [LARGE SCALE GENOMIC DNA]</scope>
    <source>
        <strain evidence="2 3">VK10A</strain>
    </source>
</reference>
<protein>
    <submittedName>
        <fullName evidence="2">Uncharacterized protein</fullName>
    </submittedName>
</protein>
<organism evidence="2 3">
    <name type="scientific">Phytophthora oleae</name>
    <dbReference type="NCBI Taxonomy" id="2107226"/>
    <lineage>
        <taxon>Eukaryota</taxon>
        <taxon>Sar</taxon>
        <taxon>Stramenopiles</taxon>
        <taxon>Oomycota</taxon>
        <taxon>Peronosporomycetes</taxon>
        <taxon>Peronosporales</taxon>
        <taxon>Peronosporaceae</taxon>
        <taxon>Phytophthora</taxon>
    </lineage>
</organism>